<accession>A0A6A6XCS4</accession>
<dbReference type="Proteomes" id="UP000799757">
    <property type="component" value="Unassembled WGS sequence"/>
</dbReference>
<evidence type="ECO:0000313" key="2">
    <source>
        <dbReference type="Proteomes" id="UP000799757"/>
    </source>
</evidence>
<reference evidence="1" key="1">
    <citation type="journal article" date="2020" name="Stud. Mycol.">
        <title>101 Dothideomycetes genomes: a test case for predicting lifestyles and emergence of pathogens.</title>
        <authorList>
            <person name="Haridas S."/>
            <person name="Albert R."/>
            <person name="Binder M."/>
            <person name="Bloem J."/>
            <person name="Labutti K."/>
            <person name="Salamov A."/>
            <person name="Andreopoulos B."/>
            <person name="Baker S."/>
            <person name="Barry K."/>
            <person name="Bills G."/>
            <person name="Bluhm B."/>
            <person name="Cannon C."/>
            <person name="Castanera R."/>
            <person name="Culley D."/>
            <person name="Daum C."/>
            <person name="Ezra D."/>
            <person name="Gonzalez J."/>
            <person name="Henrissat B."/>
            <person name="Kuo A."/>
            <person name="Liang C."/>
            <person name="Lipzen A."/>
            <person name="Lutzoni F."/>
            <person name="Magnuson J."/>
            <person name="Mondo S."/>
            <person name="Nolan M."/>
            <person name="Ohm R."/>
            <person name="Pangilinan J."/>
            <person name="Park H.-J."/>
            <person name="Ramirez L."/>
            <person name="Alfaro M."/>
            <person name="Sun H."/>
            <person name="Tritt A."/>
            <person name="Yoshinaga Y."/>
            <person name="Zwiers L.-H."/>
            <person name="Turgeon B."/>
            <person name="Goodwin S."/>
            <person name="Spatafora J."/>
            <person name="Crous P."/>
            <person name="Grigoriev I."/>
        </authorList>
    </citation>
    <scope>NUCLEOTIDE SEQUENCE</scope>
    <source>
        <strain evidence="1">CBS 109.77</strain>
    </source>
</reference>
<gene>
    <name evidence="1" type="ORF">K505DRAFT_324824</name>
</gene>
<evidence type="ECO:0000313" key="1">
    <source>
        <dbReference type="EMBL" id="KAF2794380.1"/>
    </source>
</evidence>
<organism evidence="1 2">
    <name type="scientific">Melanomma pulvis-pyrius CBS 109.77</name>
    <dbReference type="NCBI Taxonomy" id="1314802"/>
    <lineage>
        <taxon>Eukaryota</taxon>
        <taxon>Fungi</taxon>
        <taxon>Dikarya</taxon>
        <taxon>Ascomycota</taxon>
        <taxon>Pezizomycotina</taxon>
        <taxon>Dothideomycetes</taxon>
        <taxon>Pleosporomycetidae</taxon>
        <taxon>Pleosporales</taxon>
        <taxon>Melanommataceae</taxon>
        <taxon>Melanomma</taxon>
    </lineage>
</organism>
<name>A0A6A6XCS4_9PLEO</name>
<protein>
    <submittedName>
        <fullName evidence="1">Uncharacterized protein</fullName>
    </submittedName>
</protein>
<keyword evidence="2" id="KW-1185">Reference proteome</keyword>
<sequence>MAKTKYTPPAGANKRLFPHQGLLYQQPLRLLYDDTDLDSFPLRARADLIEDVLPKWRIEWRRRLVLNGLYRRIDKNFDLRPGFEGVRKREVMGARDAARVRKVRKLAGAKGAERVGSGRPPVLGEGGKRIGVLVGGEGDRKWVLGEGARRALGLGIGESAAGPSVGVGRMEKTERLEKAARVLQKETEFWGGYKAVRFGL</sequence>
<dbReference type="EMBL" id="MU001893">
    <property type="protein sequence ID" value="KAF2794380.1"/>
    <property type="molecule type" value="Genomic_DNA"/>
</dbReference>
<dbReference type="AlphaFoldDB" id="A0A6A6XCS4"/>
<dbReference type="OrthoDB" id="3798280at2759"/>
<proteinExistence type="predicted"/>